<keyword evidence="4 5" id="KW-0808">Transferase</keyword>
<evidence type="ECO:0000256" key="6">
    <source>
        <dbReference type="SAM" id="MobiDB-lite"/>
    </source>
</evidence>
<protein>
    <recommendedName>
        <fullName evidence="3">citrate synthase (unknown stereospecificity)</fullName>
        <ecNumber evidence="3">2.3.3.16</ecNumber>
    </recommendedName>
</protein>
<comment type="caution">
    <text evidence="7">The sequence shown here is derived from an EMBL/GenBank/DDBJ whole genome shotgun (WGS) entry which is preliminary data.</text>
</comment>
<keyword evidence="7" id="KW-0012">Acyltransferase</keyword>
<dbReference type="PANTHER" id="PTHR11739">
    <property type="entry name" value="CITRATE SYNTHASE"/>
    <property type="match status" value="1"/>
</dbReference>
<dbReference type="NCBIfam" id="NF009005">
    <property type="entry name" value="PRK12350.1"/>
    <property type="match status" value="1"/>
</dbReference>
<dbReference type="FunFam" id="1.10.230.10:FF:000006">
    <property type="entry name" value="Citrate synthase 2"/>
    <property type="match status" value="1"/>
</dbReference>
<dbReference type="GO" id="GO:0036440">
    <property type="term" value="F:citrate synthase activity"/>
    <property type="evidence" value="ECO:0007669"/>
    <property type="project" value="UniProtKB-EC"/>
</dbReference>
<dbReference type="GO" id="GO:0005975">
    <property type="term" value="P:carbohydrate metabolic process"/>
    <property type="evidence" value="ECO:0007669"/>
    <property type="project" value="TreeGrafter"/>
</dbReference>
<evidence type="ECO:0000256" key="3">
    <source>
        <dbReference type="ARBA" id="ARBA00012972"/>
    </source>
</evidence>
<dbReference type="PROSITE" id="PS00480">
    <property type="entry name" value="CITRATE_SYNTHASE"/>
    <property type="match status" value="1"/>
</dbReference>
<evidence type="ECO:0000256" key="1">
    <source>
        <dbReference type="ARBA" id="ARBA00005163"/>
    </source>
</evidence>
<dbReference type="SUPFAM" id="SSF48256">
    <property type="entry name" value="Citrate synthase"/>
    <property type="match status" value="1"/>
</dbReference>
<comment type="pathway">
    <text evidence="1">Carbohydrate metabolism; tricarboxylic acid cycle.</text>
</comment>
<dbReference type="Gene3D" id="1.10.580.10">
    <property type="entry name" value="Citrate Synthase, domain 1"/>
    <property type="match status" value="2"/>
</dbReference>
<evidence type="ECO:0000313" key="7">
    <source>
        <dbReference type="EMBL" id="MDR7301477.1"/>
    </source>
</evidence>
<sequence>MPNPVEEKTGQTTAGQDAPRSADSGQDHSRPEQSEQSAFRPGLEGVVAFETEIAEPDRDGGALRYRGVDIEDLAGKVSFGDVWALLVDGRFGNGLRPAGDAQLPIGTGDVRVDVQSALAMLAPEHGFEPLLDIGDEQVRDQLARTSELGLSYVAQSARGDRPAVAQQDIDRCSTVTERFLTRWRGEADPAHVKALDAYWVSAAEHGLNASTFTARVIASTGADVAAALSGAIGAMSGPLHGGAPARVLPMVEEVERTGDARKVVESVLDRGDRLMGFGHRVYRAEDPRARVLRNTCKQLGAPRFEVASELEQAALSVLAERRPDRPIATNVEFWAALILDFAQVPTHMMPAMFTCARTAGWCAHILEQKRTGRLVRPSARYVGPGPRPPQELEGWSSIVPLDAAVG</sequence>
<dbReference type="Pfam" id="PF00285">
    <property type="entry name" value="Citrate_synt"/>
    <property type="match status" value="2"/>
</dbReference>
<dbReference type="PANTHER" id="PTHR11739:SF23">
    <property type="entry name" value="CITRATE SYNTHASE 2-RELATED"/>
    <property type="match status" value="1"/>
</dbReference>
<name>A0AAE3ZE00_9ACTN</name>
<keyword evidence="8" id="KW-1185">Reference proteome</keyword>
<dbReference type="InterPro" id="IPR016142">
    <property type="entry name" value="Citrate_synth-like_lrg_a-sub"/>
</dbReference>
<dbReference type="GO" id="GO:0006099">
    <property type="term" value="P:tricarboxylic acid cycle"/>
    <property type="evidence" value="ECO:0007669"/>
    <property type="project" value="TreeGrafter"/>
</dbReference>
<evidence type="ECO:0000256" key="2">
    <source>
        <dbReference type="ARBA" id="ARBA00010566"/>
    </source>
</evidence>
<dbReference type="InterPro" id="IPR016143">
    <property type="entry name" value="Citrate_synth-like_sm_a-sub"/>
</dbReference>
<dbReference type="PRINTS" id="PR00143">
    <property type="entry name" value="CITRTSNTHASE"/>
</dbReference>
<evidence type="ECO:0000256" key="4">
    <source>
        <dbReference type="ARBA" id="ARBA00022679"/>
    </source>
</evidence>
<gene>
    <name evidence="7" type="ORF">JOF55_001658</name>
</gene>
<evidence type="ECO:0000256" key="5">
    <source>
        <dbReference type="RuleBase" id="RU003406"/>
    </source>
</evidence>
<dbReference type="Gene3D" id="1.10.230.10">
    <property type="entry name" value="Cytochrome P450-Terp, domain 2"/>
    <property type="match status" value="1"/>
</dbReference>
<dbReference type="InterPro" id="IPR036969">
    <property type="entry name" value="Citrate_synthase_sf"/>
</dbReference>
<dbReference type="Proteomes" id="UP001180845">
    <property type="component" value="Unassembled WGS sequence"/>
</dbReference>
<reference evidence="7" key="1">
    <citation type="submission" date="2023-07" db="EMBL/GenBank/DDBJ databases">
        <title>Sequencing the genomes of 1000 actinobacteria strains.</title>
        <authorList>
            <person name="Klenk H.-P."/>
        </authorList>
    </citation>
    <scope>NUCLEOTIDE SEQUENCE</scope>
    <source>
        <strain evidence="7">DSM 45977</strain>
    </source>
</reference>
<proteinExistence type="inferred from homology"/>
<dbReference type="InterPro" id="IPR002020">
    <property type="entry name" value="Citrate_synthase"/>
</dbReference>
<dbReference type="EC" id="2.3.3.16" evidence="3"/>
<dbReference type="RefSeq" id="WP_310272036.1">
    <property type="nucleotide sequence ID" value="NZ_JAVDXW010000001.1"/>
</dbReference>
<accession>A0AAE3ZE00</accession>
<evidence type="ECO:0000313" key="8">
    <source>
        <dbReference type="Proteomes" id="UP001180845"/>
    </source>
</evidence>
<dbReference type="EMBL" id="JAVDXW010000001">
    <property type="protein sequence ID" value="MDR7301477.1"/>
    <property type="molecule type" value="Genomic_DNA"/>
</dbReference>
<organism evidence="7 8">
    <name type="scientific">Haloactinomyces albus</name>
    <dbReference type="NCBI Taxonomy" id="1352928"/>
    <lineage>
        <taxon>Bacteria</taxon>
        <taxon>Bacillati</taxon>
        <taxon>Actinomycetota</taxon>
        <taxon>Actinomycetes</taxon>
        <taxon>Actinopolysporales</taxon>
        <taxon>Actinopolysporaceae</taxon>
        <taxon>Haloactinomyces</taxon>
    </lineage>
</organism>
<dbReference type="InterPro" id="IPR019810">
    <property type="entry name" value="Citrate_synthase_AS"/>
</dbReference>
<dbReference type="GO" id="GO:0005829">
    <property type="term" value="C:cytosol"/>
    <property type="evidence" value="ECO:0007669"/>
    <property type="project" value="TreeGrafter"/>
</dbReference>
<feature type="region of interest" description="Disordered" evidence="6">
    <location>
        <begin position="1"/>
        <end position="42"/>
    </location>
</feature>
<comment type="similarity">
    <text evidence="2 5">Belongs to the citrate synthase family.</text>
</comment>
<dbReference type="AlphaFoldDB" id="A0AAE3ZE00"/>